<dbReference type="PANTHER" id="PTHR43316">
    <property type="entry name" value="HYDROLASE, HALOACID DELAHOGENASE-RELATED"/>
    <property type="match status" value="1"/>
</dbReference>
<sequence>MIPTIPVPASVPSKPGQRSPARPITLVGFDADDTLWHSEIHFRAAHAEFERILSPYLDLADSALHDRLLATEKANILLFGYGAKGMTLSMLETAVAMTDARIGAADLARILDLGKEVLRHPVELLPDIRSAVESVAAVHDIVLITKGDLFHQEAKIAASGLTDLFTRIEIVSEKDPAAYARVIAECGGAPHEFAMVGNSLRSDIAPVLALGGWGVHMPYPVTWALEMVHDVADDDPRVQRIDGPAQIPLAIARLEALASSARFSAG</sequence>
<evidence type="ECO:0000313" key="2">
    <source>
        <dbReference type="EMBL" id="MEJ1249286.1"/>
    </source>
</evidence>
<dbReference type="AlphaFoldDB" id="A0AAW9R5J6"/>
<gene>
    <name evidence="2" type="ORF">WB794_06320</name>
</gene>
<comment type="caution">
    <text evidence="2">The sequence shown here is derived from an EMBL/GenBank/DDBJ whole genome shotgun (WGS) entry which is preliminary data.</text>
</comment>
<dbReference type="GO" id="GO:0016787">
    <property type="term" value="F:hydrolase activity"/>
    <property type="evidence" value="ECO:0007669"/>
    <property type="project" value="UniProtKB-KW"/>
</dbReference>
<dbReference type="PANTHER" id="PTHR43316:SF8">
    <property type="entry name" value="HAD FAMILY HYDROLASE"/>
    <property type="match status" value="1"/>
</dbReference>
<accession>A0AAW9R5J6</accession>
<dbReference type="RefSeq" id="WP_337335004.1">
    <property type="nucleotide sequence ID" value="NZ_JBBDHC010000007.1"/>
</dbReference>
<dbReference type="Proteomes" id="UP001364472">
    <property type="component" value="Unassembled WGS sequence"/>
</dbReference>
<dbReference type="SUPFAM" id="SSF56784">
    <property type="entry name" value="HAD-like"/>
    <property type="match status" value="1"/>
</dbReference>
<name>A0AAW9R5J6_9GAMM</name>
<dbReference type="SFLD" id="SFLDS00003">
    <property type="entry name" value="Haloacid_Dehalogenase"/>
    <property type="match status" value="1"/>
</dbReference>
<organism evidence="2 3">
    <name type="scientific">Denitratimonas tolerans</name>
    <dbReference type="NCBI Taxonomy" id="1338420"/>
    <lineage>
        <taxon>Bacteria</taxon>
        <taxon>Pseudomonadati</taxon>
        <taxon>Pseudomonadota</taxon>
        <taxon>Gammaproteobacteria</taxon>
        <taxon>Lysobacterales</taxon>
        <taxon>Lysobacteraceae</taxon>
        <taxon>Denitratimonas</taxon>
    </lineage>
</organism>
<dbReference type="Gene3D" id="3.40.50.1000">
    <property type="entry name" value="HAD superfamily/HAD-like"/>
    <property type="match status" value="1"/>
</dbReference>
<proteinExistence type="predicted"/>
<dbReference type="InterPro" id="IPR023214">
    <property type="entry name" value="HAD_sf"/>
</dbReference>
<evidence type="ECO:0000256" key="1">
    <source>
        <dbReference type="ARBA" id="ARBA00022801"/>
    </source>
</evidence>
<keyword evidence="1 2" id="KW-0378">Hydrolase</keyword>
<dbReference type="InterPro" id="IPR036412">
    <property type="entry name" value="HAD-like_sf"/>
</dbReference>
<dbReference type="InterPro" id="IPR023198">
    <property type="entry name" value="PGP-like_dom2"/>
</dbReference>
<dbReference type="EMBL" id="JBBDHC010000007">
    <property type="protein sequence ID" value="MEJ1249286.1"/>
    <property type="molecule type" value="Genomic_DNA"/>
</dbReference>
<dbReference type="Pfam" id="PF00702">
    <property type="entry name" value="Hydrolase"/>
    <property type="match status" value="1"/>
</dbReference>
<dbReference type="SFLD" id="SFLDG01129">
    <property type="entry name" value="C1.5:_HAD__Beta-PGM__Phosphata"/>
    <property type="match status" value="1"/>
</dbReference>
<protein>
    <submittedName>
        <fullName evidence="2">HAD family hydrolase</fullName>
    </submittedName>
</protein>
<keyword evidence="3" id="KW-1185">Reference proteome</keyword>
<dbReference type="InterPro" id="IPR051540">
    <property type="entry name" value="S-2-haloacid_dehalogenase"/>
</dbReference>
<evidence type="ECO:0000313" key="3">
    <source>
        <dbReference type="Proteomes" id="UP001364472"/>
    </source>
</evidence>
<dbReference type="Gene3D" id="1.10.150.240">
    <property type="entry name" value="Putative phosphatase, domain 2"/>
    <property type="match status" value="1"/>
</dbReference>
<reference evidence="2 3" key="1">
    <citation type="journal article" date="2016" name="Antonie Van Leeuwenhoek">
        <title>Denitratimonas tolerans gen. nov., sp. nov., a denitrifying bacterium isolated from a bioreactor for tannery wastewater treatment.</title>
        <authorList>
            <person name="Han S.I."/>
            <person name="Kim J.O."/>
            <person name="Lee Y.R."/>
            <person name="Ekpeghere K.I."/>
            <person name="Koh S.C."/>
            <person name="Whang K.S."/>
        </authorList>
    </citation>
    <scope>NUCLEOTIDE SEQUENCE [LARGE SCALE GENOMIC DNA]</scope>
    <source>
        <strain evidence="2 3">KACC 17565</strain>
    </source>
</reference>